<dbReference type="AlphaFoldDB" id="A0A1H0QMQ3"/>
<accession>A0A1H0QMQ3</accession>
<feature type="domain" description="Type VII secretion system protein EccE" evidence="2">
    <location>
        <begin position="230"/>
        <end position="339"/>
    </location>
</feature>
<evidence type="ECO:0000313" key="4">
    <source>
        <dbReference type="Proteomes" id="UP000199077"/>
    </source>
</evidence>
<dbReference type="OrthoDB" id="3859571at2"/>
<keyword evidence="4" id="KW-1185">Reference proteome</keyword>
<keyword evidence="1" id="KW-0472">Membrane</keyword>
<dbReference type="STRING" id="443156.SAMN04489867_1669"/>
<dbReference type="Proteomes" id="UP000199077">
    <property type="component" value="Chromosome I"/>
</dbReference>
<evidence type="ECO:0000259" key="2">
    <source>
        <dbReference type="Pfam" id="PF11203"/>
    </source>
</evidence>
<dbReference type="InterPro" id="IPR049978">
    <property type="entry name" value="SCO6880-like"/>
</dbReference>
<dbReference type="EMBL" id="LT629711">
    <property type="protein sequence ID" value="SDP18653.1"/>
    <property type="molecule type" value="Genomic_DNA"/>
</dbReference>
<evidence type="ECO:0000313" key="3">
    <source>
        <dbReference type="EMBL" id="SDP18653.1"/>
    </source>
</evidence>
<protein>
    <submittedName>
        <fullName evidence="3">Putative type VII ESX secretion system translocon, EccE</fullName>
    </submittedName>
</protein>
<dbReference type="RefSeq" id="WP_091783945.1">
    <property type="nucleotide sequence ID" value="NZ_LT629711.1"/>
</dbReference>
<reference evidence="4" key="1">
    <citation type="submission" date="2016-10" db="EMBL/GenBank/DDBJ databases">
        <authorList>
            <person name="Varghese N."/>
            <person name="Submissions S."/>
        </authorList>
    </citation>
    <scope>NUCLEOTIDE SEQUENCE [LARGE SCALE GENOMIC DNA]</scope>
    <source>
        <strain evidence="4">DSM 22329</strain>
    </source>
</reference>
<feature type="transmembrane region" description="Helical" evidence="1">
    <location>
        <begin position="54"/>
        <end position="73"/>
    </location>
</feature>
<sequence>MTDTAPVAPAAATVRFGRLPQRGLLLGFSAPRVLCVAGAAATAIPMLFTTGMLGVAASAPLWLTFLVLAFAPWHGRPAIETLPTAGHYLWRRSFGQTKHRARPSTPRPAGTMALPGDLAALRFHIDEDTGTAMVHDPHAGTLTAVALIRHPAYVLLSAEEQTRRVHGWGRALATLANSGTIARIQILEISLPDSGQGITGWWATHGHKDTSQWAVREYEELMRTCAPSASTHRTLIALSLDMRAARSSIRRRGRGLVGAAAALRQEMSSLEAGLRAAELHLACWLDEPELSATLRTAYDPAHDASTNGGSRSLATAGPLAVDEHWDHLRHDTGRSAVLWVNEWPRVDAAPSFLHALVFRPGVRKTLSITATPVATAVAMRDIRRSKVEYATDATQKARIGALANLSDEAEWCDVIDRERALLNGHADLRFTGLVAVTAPSQDELEAAVAEMERAAIQSGCETRRLFGQQARAYAAAALPLARKVS</sequence>
<dbReference type="InterPro" id="IPR050051">
    <property type="entry name" value="EccE_dom"/>
</dbReference>
<evidence type="ECO:0000256" key="1">
    <source>
        <dbReference type="SAM" id="Phobius"/>
    </source>
</evidence>
<name>A0A1H0QMQ3_9MICO</name>
<keyword evidence="1" id="KW-1133">Transmembrane helix</keyword>
<dbReference type="Pfam" id="PF11203">
    <property type="entry name" value="EccE"/>
    <property type="match status" value="1"/>
</dbReference>
<keyword evidence="1" id="KW-0812">Transmembrane</keyword>
<gene>
    <name evidence="3" type="ORF">SAMN04489867_1669</name>
</gene>
<organism evidence="3 4">
    <name type="scientific">Pedococcus dokdonensis</name>
    <dbReference type="NCBI Taxonomy" id="443156"/>
    <lineage>
        <taxon>Bacteria</taxon>
        <taxon>Bacillati</taxon>
        <taxon>Actinomycetota</taxon>
        <taxon>Actinomycetes</taxon>
        <taxon>Micrococcales</taxon>
        <taxon>Intrasporangiaceae</taxon>
        <taxon>Pedococcus</taxon>
    </lineage>
</organism>
<proteinExistence type="predicted"/>
<dbReference type="NCBIfam" id="NF042935">
    <property type="entry name" value="SCO6880_fam"/>
    <property type="match status" value="1"/>
</dbReference>